<keyword evidence="3" id="KW-1185">Reference proteome</keyword>
<feature type="compositionally biased region" description="Low complexity" evidence="1">
    <location>
        <begin position="19"/>
        <end position="28"/>
    </location>
</feature>
<protein>
    <submittedName>
        <fullName evidence="2">Uncharacterized protein</fullName>
    </submittedName>
</protein>
<gene>
    <name evidence="2" type="ORF">L486_00872</name>
</gene>
<dbReference type="Proteomes" id="UP000092583">
    <property type="component" value="Unassembled WGS sequence"/>
</dbReference>
<name>A0A1B9J0B8_9TREE</name>
<proteinExistence type="predicted"/>
<evidence type="ECO:0000256" key="1">
    <source>
        <dbReference type="SAM" id="MobiDB-lite"/>
    </source>
</evidence>
<reference evidence="3" key="2">
    <citation type="submission" date="2013-12" db="EMBL/GenBank/DDBJ databases">
        <title>Evolution of pathogenesis and genome organization in the Tremellales.</title>
        <authorList>
            <person name="Cuomo C."/>
            <person name="Litvintseva A."/>
            <person name="Heitman J."/>
            <person name="Chen Y."/>
            <person name="Sun S."/>
            <person name="Springer D."/>
            <person name="Dromer F."/>
            <person name="Young S."/>
            <person name="Zeng Q."/>
            <person name="Chapman S."/>
            <person name="Gujja S."/>
            <person name="Saif S."/>
            <person name="Birren B."/>
        </authorList>
    </citation>
    <scope>NUCLEOTIDE SEQUENCE [LARGE SCALE GENOMIC DNA]</scope>
    <source>
        <strain evidence="3">CBS 10435</strain>
    </source>
</reference>
<evidence type="ECO:0000313" key="2">
    <source>
        <dbReference type="EMBL" id="OCF61226.1"/>
    </source>
</evidence>
<dbReference type="EMBL" id="KI669459">
    <property type="protein sequence ID" value="OCF61226.1"/>
    <property type="molecule type" value="Genomic_DNA"/>
</dbReference>
<feature type="compositionally biased region" description="Acidic residues" evidence="1">
    <location>
        <begin position="66"/>
        <end position="75"/>
    </location>
</feature>
<organism evidence="2 3">
    <name type="scientific">Kwoniella mangroviensis CBS 10435</name>
    <dbReference type="NCBI Taxonomy" id="1331196"/>
    <lineage>
        <taxon>Eukaryota</taxon>
        <taxon>Fungi</taxon>
        <taxon>Dikarya</taxon>
        <taxon>Basidiomycota</taxon>
        <taxon>Agaricomycotina</taxon>
        <taxon>Tremellomycetes</taxon>
        <taxon>Tremellales</taxon>
        <taxon>Cryptococcaceae</taxon>
        <taxon>Kwoniella</taxon>
    </lineage>
</organism>
<accession>A0A1B9J0B8</accession>
<feature type="region of interest" description="Disordered" evidence="1">
    <location>
        <begin position="1"/>
        <end position="78"/>
    </location>
</feature>
<sequence>MHSSRSLMDTDLKDMELDSSPSSPTISPSREEPVDITADLIDFGGDVPTDVATTAVPDSTGATAESEVEDEEDERPDLSEDFSCNLVFSRNVGEIVSAHRVFKVVEVSPKSSSTVGLDDLAEQMKDKKFNLSTTSWGDQGLYEIQPHEPYAKDSKYTKIFFRTNLGNNVWNAQSTPGTTEMTAMGGIHGKRRILGKEFKEILHVPYSGYSQDGDGDKITFVPSLAQNVFGPEVDADRTVFFDDNLRGRTCTLTPSPDDENTCIMTVCGTMSNGSTDHHDDFRTDQDFRQGLLQGNRGYPTGSTHGTVWPV</sequence>
<dbReference type="AlphaFoldDB" id="A0A1B9J0B8"/>
<reference evidence="2 3" key="1">
    <citation type="submission" date="2013-07" db="EMBL/GenBank/DDBJ databases">
        <title>The Genome Sequence of Kwoniella mangroviensis CBS10435.</title>
        <authorList>
            <consortium name="The Broad Institute Genome Sequencing Platform"/>
            <person name="Cuomo C."/>
            <person name="Litvintseva A."/>
            <person name="Chen Y."/>
            <person name="Heitman J."/>
            <person name="Sun S."/>
            <person name="Springer D."/>
            <person name="Dromer F."/>
            <person name="Young S.K."/>
            <person name="Zeng Q."/>
            <person name="Gargeya S."/>
            <person name="Fitzgerald M."/>
            <person name="Abouelleil A."/>
            <person name="Alvarado L."/>
            <person name="Berlin A.M."/>
            <person name="Chapman S.B."/>
            <person name="Dewar J."/>
            <person name="Goldberg J."/>
            <person name="Griggs A."/>
            <person name="Gujja S."/>
            <person name="Hansen M."/>
            <person name="Howarth C."/>
            <person name="Imamovic A."/>
            <person name="Larimer J."/>
            <person name="McCowan C."/>
            <person name="Murphy C."/>
            <person name="Pearson M."/>
            <person name="Priest M."/>
            <person name="Roberts A."/>
            <person name="Saif S."/>
            <person name="Shea T."/>
            <person name="Sykes S."/>
            <person name="Wortman J."/>
            <person name="Nusbaum C."/>
            <person name="Birren B."/>
        </authorList>
    </citation>
    <scope>NUCLEOTIDE SEQUENCE [LARGE SCALE GENOMIC DNA]</scope>
    <source>
        <strain evidence="2 3">CBS 10435</strain>
    </source>
</reference>
<evidence type="ECO:0000313" key="3">
    <source>
        <dbReference type="Proteomes" id="UP000092583"/>
    </source>
</evidence>